<dbReference type="EMBL" id="CH476627">
    <property type="protein sequence ID" value="EDO03815.1"/>
    <property type="molecule type" value="Genomic_DNA"/>
</dbReference>
<dbReference type="RefSeq" id="XP_001593374.1">
    <property type="nucleotide sequence ID" value="XM_001593324.1"/>
</dbReference>
<dbReference type="GeneID" id="5488966"/>
<organism evidence="1 2">
    <name type="scientific">Sclerotinia sclerotiorum (strain ATCC 18683 / 1980 / Ss-1)</name>
    <name type="common">White mold</name>
    <name type="synonym">Whetzelinia sclerotiorum</name>
    <dbReference type="NCBI Taxonomy" id="665079"/>
    <lineage>
        <taxon>Eukaryota</taxon>
        <taxon>Fungi</taxon>
        <taxon>Dikarya</taxon>
        <taxon>Ascomycota</taxon>
        <taxon>Pezizomycotina</taxon>
        <taxon>Leotiomycetes</taxon>
        <taxon>Helotiales</taxon>
        <taxon>Sclerotiniaceae</taxon>
        <taxon>Sclerotinia</taxon>
    </lineage>
</organism>
<name>A7ELU9_SCLS1</name>
<dbReference type="AlphaFoldDB" id="A7ELU9"/>
<sequence length="116" mass="13233">MLNELLHPYSSSQITFGIHSSFSNLRLLIYPNSQSPIHTTLSSIREGYNSKLQDSARLCLRILCHKHTEKPLAASNLLEDPGHAHKWLVSKAKINARNQYFLVLQLQSFRDEYPSG</sequence>
<keyword evidence="2" id="KW-1185">Reference proteome</keyword>
<dbReference type="HOGENOM" id="CLU_2098298_0_0_1"/>
<dbReference type="Proteomes" id="UP000001312">
    <property type="component" value="Unassembled WGS sequence"/>
</dbReference>
<proteinExistence type="predicted"/>
<evidence type="ECO:0000313" key="1">
    <source>
        <dbReference type="EMBL" id="EDO03815.1"/>
    </source>
</evidence>
<gene>
    <name evidence="1" type="ORF">SS1G_06296</name>
</gene>
<reference evidence="2" key="1">
    <citation type="journal article" date="2011" name="PLoS Genet.">
        <title>Genomic analysis of the necrotrophic fungal pathogens Sclerotinia sclerotiorum and Botrytis cinerea.</title>
        <authorList>
            <person name="Amselem J."/>
            <person name="Cuomo C.A."/>
            <person name="van Kan J.A."/>
            <person name="Viaud M."/>
            <person name="Benito E.P."/>
            <person name="Couloux A."/>
            <person name="Coutinho P.M."/>
            <person name="de Vries R.P."/>
            <person name="Dyer P.S."/>
            <person name="Fillinger S."/>
            <person name="Fournier E."/>
            <person name="Gout L."/>
            <person name="Hahn M."/>
            <person name="Kohn L."/>
            <person name="Lapalu N."/>
            <person name="Plummer K.M."/>
            <person name="Pradier J.M."/>
            <person name="Quevillon E."/>
            <person name="Sharon A."/>
            <person name="Simon A."/>
            <person name="ten Have A."/>
            <person name="Tudzynski B."/>
            <person name="Tudzynski P."/>
            <person name="Wincker P."/>
            <person name="Andrew M."/>
            <person name="Anthouard V."/>
            <person name="Beever R.E."/>
            <person name="Beffa R."/>
            <person name="Benoit I."/>
            <person name="Bouzid O."/>
            <person name="Brault B."/>
            <person name="Chen Z."/>
            <person name="Choquer M."/>
            <person name="Collemare J."/>
            <person name="Cotton P."/>
            <person name="Danchin E.G."/>
            <person name="Da Silva C."/>
            <person name="Gautier A."/>
            <person name="Giraud C."/>
            <person name="Giraud T."/>
            <person name="Gonzalez C."/>
            <person name="Grossetete S."/>
            <person name="Guldener U."/>
            <person name="Henrissat B."/>
            <person name="Howlett B.J."/>
            <person name="Kodira C."/>
            <person name="Kretschmer M."/>
            <person name="Lappartient A."/>
            <person name="Leroch M."/>
            <person name="Levis C."/>
            <person name="Mauceli E."/>
            <person name="Neuveglise C."/>
            <person name="Oeser B."/>
            <person name="Pearson M."/>
            <person name="Poulain J."/>
            <person name="Poussereau N."/>
            <person name="Quesneville H."/>
            <person name="Rascle C."/>
            <person name="Schumacher J."/>
            <person name="Segurens B."/>
            <person name="Sexton A."/>
            <person name="Silva E."/>
            <person name="Sirven C."/>
            <person name="Soanes D.M."/>
            <person name="Talbot N.J."/>
            <person name="Templeton M."/>
            <person name="Yandava C."/>
            <person name="Yarden O."/>
            <person name="Zeng Q."/>
            <person name="Rollins J.A."/>
            <person name="Lebrun M.H."/>
            <person name="Dickman M."/>
        </authorList>
    </citation>
    <scope>NUCLEOTIDE SEQUENCE [LARGE SCALE GENOMIC DNA]</scope>
    <source>
        <strain evidence="2">ATCC 18683 / 1980 / Ss-1</strain>
    </source>
</reference>
<dbReference type="KEGG" id="ssl:SS1G_06296"/>
<protein>
    <submittedName>
        <fullName evidence="1">Uncharacterized protein</fullName>
    </submittedName>
</protein>
<accession>A7ELU9</accession>
<evidence type="ECO:0000313" key="2">
    <source>
        <dbReference type="Proteomes" id="UP000001312"/>
    </source>
</evidence>
<dbReference type="InParanoid" id="A7ELU9"/>